<gene>
    <name evidence="10" type="ORF">ECRASSUSDP1_LOCUS11752</name>
</gene>
<dbReference type="InterPro" id="IPR036398">
    <property type="entry name" value="CA_dom_sf"/>
</dbReference>
<evidence type="ECO:0000256" key="3">
    <source>
        <dbReference type="ARBA" id="ARBA00012925"/>
    </source>
</evidence>
<feature type="domain" description="Alpha-carbonic anhydrase" evidence="9">
    <location>
        <begin position="18"/>
        <end position="251"/>
    </location>
</feature>
<reference evidence="10" key="1">
    <citation type="submission" date="2023-07" db="EMBL/GenBank/DDBJ databases">
        <authorList>
            <consortium name="AG Swart"/>
            <person name="Singh M."/>
            <person name="Singh A."/>
            <person name="Seah K."/>
            <person name="Emmerich C."/>
        </authorList>
    </citation>
    <scope>NUCLEOTIDE SEQUENCE</scope>
    <source>
        <strain evidence="10">DP1</strain>
    </source>
</reference>
<dbReference type="PANTHER" id="PTHR18952">
    <property type="entry name" value="CARBONIC ANHYDRASE"/>
    <property type="match status" value="1"/>
</dbReference>
<dbReference type="GO" id="GO:0008270">
    <property type="term" value="F:zinc ion binding"/>
    <property type="evidence" value="ECO:0007669"/>
    <property type="project" value="UniProtKB-UniRule"/>
</dbReference>
<evidence type="ECO:0000256" key="7">
    <source>
        <dbReference type="ARBA" id="ARBA00048348"/>
    </source>
</evidence>
<keyword evidence="4 8" id="KW-0479">Metal-binding</keyword>
<dbReference type="EC" id="4.2.1.1" evidence="3 8"/>
<dbReference type="InterPro" id="IPR018338">
    <property type="entry name" value="Carbonic_anhydrase_a-class_CS"/>
</dbReference>
<dbReference type="CDD" id="cd00326">
    <property type="entry name" value="alpha_CA"/>
    <property type="match status" value="1"/>
</dbReference>
<protein>
    <recommendedName>
        <fullName evidence="3 8">Carbonic anhydrase</fullName>
        <ecNumber evidence="3 8">4.2.1.1</ecNumber>
    </recommendedName>
</protein>
<comment type="caution">
    <text evidence="10">The sequence shown here is derived from an EMBL/GenBank/DDBJ whole genome shotgun (WGS) entry which is preliminary data.</text>
</comment>
<dbReference type="InterPro" id="IPR023561">
    <property type="entry name" value="Carbonic_anhydrase_a-class"/>
</dbReference>
<evidence type="ECO:0000259" key="9">
    <source>
        <dbReference type="PROSITE" id="PS51144"/>
    </source>
</evidence>
<comment type="function">
    <text evidence="1 8">Reversible hydration of carbon dioxide.</text>
</comment>
<evidence type="ECO:0000256" key="4">
    <source>
        <dbReference type="ARBA" id="ARBA00022723"/>
    </source>
</evidence>
<keyword evidence="6 8" id="KW-0456">Lyase</keyword>
<keyword evidence="11" id="KW-1185">Reference proteome</keyword>
<dbReference type="SMART" id="SM01057">
    <property type="entry name" value="Carb_anhydrase"/>
    <property type="match status" value="1"/>
</dbReference>
<dbReference type="Proteomes" id="UP001295684">
    <property type="component" value="Unassembled WGS sequence"/>
</dbReference>
<keyword evidence="5 8" id="KW-0862">Zinc</keyword>
<dbReference type="AlphaFoldDB" id="A0AAD1UKF8"/>
<comment type="catalytic activity">
    <reaction evidence="7 8">
        <text>hydrogencarbonate + H(+) = CO2 + H2O</text>
        <dbReference type="Rhea" id="RHEA:10748"/>
        <dbReference type="ChEBI" id="CHEBI:15377"/>
        <dbReference type="ChEBI" id="CHEBI:15378"/>
        <dbReference type="ChEBI" id="CHEBI:16526"/>
        <dbReference type="ChEBI" id="CHEBI:17544"/>
        <dbReference type="EC" id="4.2.1.1"/>
    </reaction>
</comment>
<dbReference type="PROSITE" id="PS51144">
    <property type="entry name" value="ALPHA_CA_2"/>
    <property type="match status" value="1"/>
</dbReference>
<sequence length="259" mass="29406">MNLMFKPNTAKQTMSLGRSFVRNSGIVGRTFASATRQSPIDLKPEEVHAEIDINLSTQYRDIENGKLNLDGRALITYYDGGNMNFKSYHTTSEWQSLQFHFHAPSEHTIDGKYYDAEMHMVFQGITHKEELAVVGILFEACEDAPKDQFLESLQLHKLAQPSSETEIAHASPGNLFDRVGSDENFHYQGSLTTPDYDECVQWFVFDKPLKVPPSQIKDMEEFWSDMNCEGCVQGNARHLQTVGSRVIHKVKHTCKGRVS</sequence>
<accession>A0AAD1UKF8</accession>
<evidence type="ECO:0000256" key="2">
    <source>
        <dbReference type="ARBA" id="ARBA00010718"/>
    </source>
</evidence>
<dbReference type="SUPFAM" id="SSF51069">
    <property type="entry name" value="Carbonic anhydrase"/>
    <property type="match status" value="1"/>
</dbReference>
<dbReference type="PANTHER" id="PTHR18952:SF265">
    <property type="entry name" value="CARBONIC ANHYDRASE"/>
    <property type="match status" value="1"/>
</dbReference>
<evidence type="ECO:0000313" key="11">
    <source>
        <dbReference type="Proteomes" id="UP001295684"/>
    </source>
</evidence>
<dbReference type="Gene3D" id="3.10.200.10">
    <property type="entry name" value="Alpha carbonic anhydrase"/>
    <property type="match status" value="1"/>
</dbReference>
<dbReference type="InterPro" id="IPR001148">
    <property type="entry name" value="CA_dom"/>
</dbReference>
<dbReference type="GO" id="GO:0004089">
    <property type="term" value="F:carbonate dehydratase activity"/>
    <property type="evidence" value="ECO:0007669"/>
    <property type="project" value="UniProtKB-UniRule"/>
</dbReference>
<organism evidence="10 11">
    <name type="scientific">Euplotes crassus</name>
    <dbReference type="NCBI Taxonomy" id="5936"/>
    <lineage>
        <taxon>Eukaryota</taxon>
        <taxon>Sar</taxon>
        <taxon>Alveolata</taxon>
        <taxon>Ciliophora</taxon>
        <taxon>Intramacronucleata</taxon>
        <taxon>Spirotrichea</taxon>
        <taxon>Hypotrichia</taxon>
        <taxon>Euplotida</taxon>
        <taxon>Euplotidae</taxon>
        <taxon>Moneuplotes</taxon>
    </lineage>
</organism>
<dbReference type="EMBL" id="CAMPGE010011619">
    <property type="protein sequence ID" value="CAI2370439.1"/>
    <property type="molecule type" value="Genomic_DNA"/>
</dbReference>
<name>A0AAD1UKF8_EUPCR</name>
<evidence type="ECO:0000256" key="5">
    <source>
        <dbReference type="ARBA" id="ARBA00022833"/>
    </source>
</evidence>
<evidence type="ECO:0000256" key="8">
    <source>
        <dbReference type="RuleBase" id="RU367011"/>
    </source>
</evidence>
<dbReference type="Pfam" id="PF00194">
    <property type="entry name" value="Carb_anhydrase"/>
    <property type="match status" value="1"/>
</dbReference>
<evidence type="ECO:0000256" key="1">
    <source>
        <dbReference type="ARBA" id="ARBA00002904"/>
    </source>
</evidence>
<evidence type="ECO:0000256" key="6">
    <source>
        <dbReference type="ARBA" id="ARBA00023239"/>
    </source>
</evidence>
<dbReference type="PROSITE" id="PS00162">
    <property type="entry name" value="ALPHA_CA_1"/>
    <property type="match status" value="1"/>
</dbReference>
<proteinExistence type="inferred from homology"/>
<comment type="similarity">
    <text evidence="2 8">Belongs to the alpha-carbonic anhydrase family.</text>
</comment>
<evidence type="ECO:0000313" key="10">
    <source>
        <dbReference type="EMBL" id="CAI2370439.1"/>
    </source>
</evidence>
<comment type="cofactor">
    <cofactor evidence="8">
        <name>Zn(2+)</name>
        <dbReference type="ChEBI" id="CHEBI:29105"/>
    </cofactor>
</comment>